<dbReference type="GO" id="GO:0006508">
    <property type="term" value="P:proteolysis"/>
    <property type="evidence" value="ECO:0007669"/>
    <property type="project" value="InterPro"/>
</dbReference>
<proteinExistence type="predicted"/>
<keyword evidence="1" id="KW-0812">Transmembrane</keyword>
<dbReference type="AlphaFoldDB" id="A0A399T211"/>
<sequence length="567" mass="65630">MRKKIKYVISIIFILGLLMSFGFFYIQKQNEYKQIAGISNYSSKNISDLAVLCKVWGYVKYYHPSVIEGKYNWDDELIKMIPKVLKSKNKNERNRLLTEWVTLLEEFEQDSLPKFNPDSIRIYPDLDWIEDKKELGTLSNQLEKIKTAKRDFKYDKYIQYSGMTISGEAEYNKPLYPVTEYRLLALFRFWNVIQYYYPYKYLIDENWHKVLKDFIPKFIEAENELEYKLVILELVTKLNDTHARIEWDSTIEKWKGNRIAPYEVSFIEGKLVVTDVYEVIDTINTNNSIQVGDVIISINKNLINNIVDEKIKYIPGSNYTARLRKIADLILRTNKKKLEVEFLNEGKHSKTELSCYNLSQVKIPSKFNRDDKLFKIINDSIGYLYLGSTQGGEVPQDIQTKGLIIDLRCYPSYDKVKGYWDYLQLYSEPNVFVKFTMGDSKFPGLFKYMGETTVGSENPNAYQREKIILVNEITQSHAEFMAMKYGIAKNTIIIGSTTAGADGGVISLKMPGGVLVKFTIAGVYYPDGRETQGIGIIPDIIVRPTIKGVKEDRDEVLEKAIEIITSP</sequence>
<protein>
    <recommendedName>
        <fullName evidence="2">Tail specific protease domain-containing protein</fullName>
    </recommendedName>
</protein>
<dbReference type="GO" id="GO:0008236">
    <property type="term" value="F:serine-type peptidase activity"/>
    <property type="evidence" value="ECO:0007669"/>
    <property type="project" value="InterPro"/>
</dbReference>
<feature type="transmembrane region" description="Helical" evidence="1">
    <location>
        <begin position="7"/>
        <end position="26"/>
    </location>
</feature>
<dbReference type="Gene3D" id="3.90.226.10">
    <property type="entry name" value="2-enoyl-CoA Hydratase, Chain A, domain 1"/>
    <property type="match status" value="1"/>
</dbReference>
<reference evidence="3 4" key="1">
    <citation type="submission" date="2018-08" db="EMBL/GenBank/DDBJ databases">
        <title>Pallidiluteibacterium maritimus gen. nov., sp. nov., isolated from coastal sediment.</title>
        <authorList>
            <person name="Zhou L.Y."/>
        </authorList>
    </citation>
    <scope>NUCLEOTIDE SEQUENCE [LARGE SCALE GENOMIC DNA]</scope>
    <source>
        <strain evidence="3 4">XSD2</strain>
    </source>
</reference>
<comment type="caution">
    <text evidence="3">The sequence shown here is derived from an EMBL/GenBank/DDBJ whole genome shotgun (WGS) entry which is preliminary data.</text>
</comment>
<dbReference type="Gene3D" id="3.30.750.44">
    <property type="match status" value="1"/>
</dbReference>
<dbReference type="OrthoDB" id="5379939at2"/>
<dbReference type="Proteomes" id="UP000265926">
    <property type="component" value="Unassembled WGS sequence"/>
</dbReference>
<evidence type="ECO:0000313" key="4">
    <source>
        <dbReference type="Proteomes" id="UP000265926"/>
    </source>
</evidence>
<keyword evidence="4" id="KW-1185">Reference proteome</keyword>
<dbReference type="EMBL" id="QWGR01000005">
    <property type="protein sequence ID" value="RIJ48161.1"/>
    <property type="molecule type" value="Genomic_DNA"/>
</dbReference>
<dbReference type="RefSeq" id="WP_119437891.1">
    <property type="nucleotide sequence ID" value="NZ_QWGR01000005.1"/>
</dbReference>
<dbReference type="PANTHER" id="PTHR32060">
    <property type="entry name" value="TAIL-SPECIFIC PROTEASE"/>
    <property type="match status" value="1"/>
</dbReference>
<dbReference type="InterPro" id="IPR036034">
    <property type="entry name" value="PDZ_sf"/>
</dbReference>
<dbReference type="Gene3D" id="2.30.42.10">
    <property type="match status" value="1"/>
</dbReference>
<dbReference type="InterPro" id="IPR005151">
    <property type="entry name" value="Tail-specific_protease"/>
</dbReference>
<dbReference type="CDD" id="cd07562">
    <property type="entry name" value="Peptidase_S41_TRI"/>
    <property type="match status" value="1"/>
</dbReference>
<evidence type="ECO:0000259" key="2">
    <source>
        <dbReference type="Pfam" id="PF03572"/>
    </source>
</evidence>
<accession>A0A399T211</accession>
<name>A0A399T211_9BACT</name>
<feature type="domain" description="Tail specific protease" evidence="2">
    <location>
        <begin position="391"/>
        <end position="542"/>
    </location>
</feature>
<organism evidence="3 4">
    <name type="scientific">Maribellus luteus</name>
    <dbReference type="NCBI Taxonomy" id="2305463"/>
    <lineage>
        <taxon>Bacteria</taxon>
        <taxon>Pseudomonadati</taxon>
        <taxon>Bacteroidota</taxon>
        <taxon>Bacteroidia</taxon>
        <taxon>Marinilabiliales</taxon>
        <taxon>Prolixibacteraceae</taxon>
        <taxon>Maribellus</taxon>
    </lineage>
</organism>
<dbReference type="GO" id="GO:0004175">
    <property type="term" value="F:endopeptidase activity"/>
    <property type="evidence" value="ECO:0007669"/>
    <property type="project" value="TreeGrafter"/>
</dbReference>
<keyword evidence="1" id="KW-0472">Membrane</keyword>
<evidence type="ECO:0000256" key="1">
    <source>
        <dbReference type="SAM" id="Phobius"/>
    </source>
</evidence>
<gene>
    <name evidence="3" type="ORF">D1614_10520</name>
</gene>
<dbReference type="PANTHER" id="PTHR32060:SF22">
    <property type="entry name" value="CARBOXYL-TERMINAL-PROCESSING PEPTIDASE 3, CHLOROPLASTIC"/>
    <property type="match status" value="1"/>
</dbReference>
<dbReference type="SUPFAM" id="SSF52096">
    <property type="entry name" value="ClpP/crotonase"/>
    <property type="match status" value="1"/>
</dbReference>
<keyword evidence="1" id="KW-1133">Transmembrane helix</keyword>
<evidence type="ECO:0000313" key="3">
    <source>
        <dbReference type="EMBL" id="RIJ48161.1"/>
    </source>
</evidence>
<dbReference type="Pfam" id="PF03572">
    <property type="entry name" value="Peptidase_S41"/>
    <property type="match status" value="1"/>
</dbReference>
<dbReference type="InterPro" id="IPR029045">
    <property type="entry name" value="ClpP/crotonase-like_dom_sf"/>
</dbReference>